<evidence type="ECO:0000256" key="1">
    <source>
        <dbReference type="SAM" id="Phobius"/>
    </source>
</evidence>
<dbReference type="RefSeq" id="WP_241827507.1">
    <property type="nucleotide sequence ID" value="NZ_LT629732.1"/>
</dbReference>
<dbReference type="STRING" id="117157.SAMN04489717_3775"/>
<organism evidence="2 3">
    <name type="scientific">Actinopolymorpha singaporensis</name>
    <dbReference type="NCBI Taxonomy" id="117157"/>
    <lineage>
        <taxon>Bacteria</taxon>
        <taxon>Bacillati</taxon>
        <taxon>Actinomycetota</taxon>
        <taxon>Actinomycetes</taxon>
        <taxon>Propionibacteriales</taxon>
        <taxon>Actinopolymorphaceae</taxon>
        <taxon>Actinopolymorpha</taxon>
    </lineage>
</organism>
<sequence>MSSPSDHTTPALAPAPVAELHLPLSRGRAMLRFTVHYLEMVVAMVVGMVALGPVESLLARAVGQPYALDGTTVSMLMMAVNMTVPMAAWMRVRRHRWRLTAEMCAGMDVPFLLVLVPYWAGVISETALMMVGHTVMFVGMAAAMVLRRQEYVGHGH</sequence>
<keyword evidence="1" id="KW-0812">Transmembrane</keyword>
<gene>
    <name evidence="2" type="ORF">SAMN04489717_3775</name>
</gene>
<feature type="transmembrane region" description="Helical" evidence="1">
    <location>
        <begin position="66"/>
        <end position="87"/>
    </location>
</feature>
<dbReference type="AlphaFoldDB" id="A0A1H1UTS3"/>
<feature type="transmembrane region" description="Helical" evidence="1">
    <location>
        <begin position="99"/>
        <end position="120"/>
    </location>
</feature>
<evidence type="ECO:0008006" key="4">
    <source>
        <dbReference type="Google" id="ProtNLM"/>
    </source>
</evidence>
<keyword evidence="1" id="KW-0472">Membrane</keyword>
<proteinExistence type="predicted"/>
<protein>
    <recommendedName>
        <fullName evidence="4">Flagellar biosynthetic protein FliP</fullName>
    </recommendedName>
</protein>
<feature type="transmembrane region" description="Helical" evidence="1">
    <location>
        <begin position="35"/>
        <end position="54"/>
    </location>
</feature>
<evidence type="ECO:0000313" key="2">
    <source>
        <dbReference type="EMBL" id="SDS75994.1"/>
    </source>
</evidence>
<accession>A0A1H1UTS3</accession>
<reference evidence="2 3" key="1">
    <citation type="submission" date="2016-10" db="EMBL/GenBank/DDBJ databases">
        <authorList>
            <person name="de Groot N.N."/>
        </authorList>
    </citation>
    <scope>NUCLEOTIDE SEQUENCE [LARGE SCALE GENOMIC DNA]</scope>
    <source>
        <strain evidence="2 3">DSM 22024</strain>
    </source>
</reference>
<dbReference type="EMBL" id="LT629732">
    <property type="protein sequence ID" value="SDS75994.1"/>
    <property type="molecule type" value="Genomic_DNA"/>
</dbReference>
<name>A0A1H1UTS3_9ACTN</name>
<keyword evidence="1" id="KW-1133">Transmembrane helix</keyword>
<keyword evidence="3" id="KW-1185">Reference proteome</keyword>
<dbReference type="Proteomes" id="UP000198983">
    <property type="component" value="Chromosome I"/>
</dbReference>
<evidence type="ECO:0000313" key="3">
    <source>
        <dbReference type="Proteomes" id="UP000198983"/>
    </source>
</evidence>